<gene>
    <name evidence="2" type="ORF">ACFFX0_03935</name>
</gene>
<name>A0ABV5FUM7_9MICC</name>
<feature type="compositionally biased region" description="Basic and acidic residues" evidence="1">
    <location>
        <begin position="34"/>
        <end position="48"/>
    </location>
</feature>
<protein>
    <submittedName>
        <fullName evidence="2">Uncharacterized protein</fullName>
    </submittedName>
</protein>
<evidence type="ECO:0000313" key="2">
    <source>
        <dbReference type="EMBL" id="MFB9070381.1"/>
    </source>
</evidence>
<sequence length="95" mass="10025">MALLLDDTQCVAADAAESVDGDPGCSTHGGAFRSDGEEREVWSEDTKRAGRPQWPAGPSTGHLVQGVMSLEAPARAASKRAETSAQFTMFQMALT</sequence>
<proteinExistence type="predicted"/>
<comment type="caution">
    <text evidence="2">The sequence shown here is derived from an EMBL/GenBank/DDBJ whole genome shotgun (WGS) entry which is preliminary data.</text>
</comment>
<keyword evidence="3" id="KW-1185">Reference proteome</keyword>
<reference evidence="2 3" key="1">
    <citation type="submission" date="2024-09" db="EMBL/GenBank/DDBJ databases">
        <authorList>
            <person name="Sun Q."/>
            <person name="Mori K."/>
        </authorList>
    </citation>
    <scope>NUCLEOTIDE SEQUENCE [LARGE SCALE GENOMIC DNA]</scope>
    <source>
        <strain evidence="2 3">CCM 7609</strain>
    </source>
</reference>
<dbReference type="EMBL" id="JBHMFI010000001">
    <property type="protein sequence ID" value="MFB9070381.1"/>
    <property type="molecule type" value="Genomic_DNA"/>
</dbReference>
<accession>A0ABV5FUM7</accession>
<dbReference type="Proteomes" id="UP001589575">
    <property type="component" value="Unassembled WGS sequence"/>
</dbReference>
<organism evidence="2 3">
    <name type="scientific">Citricoccus parietis</name>
    <dbReference type="NCBI Taxonomy" id="592307"/>
    <lineage>
        <taxon>Bacteria</taxon>
        <taxon>Bacillati</taxon>
        <taxon>Actinomycetota</taxon>
        <taxon>Actinomycetes</taxon>
        <taxon>Micrococcales</taxon>
        <taxon>Micrococcaceae</taxon>
        <taxon>Citricoccus</taxon>
    </lineage>
</organism>
<evidence type="ECO:0000313" key="3">
    <source>
        <dbReference type="Proteomes" id="UP001589575"/>
    </source>
</evidence>
<feature type="region of interest" description="Disordered" evidence="1">
    <location>
        <begin position="15"/>
        <end position="60"/>
    </location>
</feature>
<evidence type="ECO:0000256" key="1">
    <source>
        <dbReference type="SAM" id="MobiDB-lite"/>
    </source>
</evidence>